<accession>A0A2T4H3T4</accession>
<dbReference type="PROSITE" id="PS51762">
    <property type="entry name" value="GH16_2"/>
    <property type="match status" value="1"/>
</dbReference>
<dbReference type="OrthoDB" id="192832at2759"/>
<evidence type="ECO:0000256" key="3">
    <source>
        <dbReference type="ARBA" id="ARBA00012599"/>
    </source>
</evidence>
<dbReference type="FunFam" id="2.60.120.200:FF:000114">
    <property type="entry name" value="Probable endo-1,3(4)-beta-glucanase NFIA_089530"/>
    <property type="match status" value="1"/>
</dbReference>
<keyword evidence="5" id="KW-0326">Glycosidase</keyword>
<gene>
    <name evidence="9" type="ORF">FCULG_00008476</name>
</gene>
<dbReference type="Pfam" id="PF26113">
    <property type="entry name" value="GH16_XgeA"/>
    <property type="match status" value="1"/>
</dbReference>
<dbReference type="GO" id="GO:0052861">
    <property type="term" value="F:endo-1,3(4)-beta-glucanase activity"/>
    <property type="evidence" value="ECO:0007669"/>
    <property type="project" value="UniProtKB-EC"/>
</dbReference>
<comment type="catalytic activity">
    <reaction evidence="1">
        <text>Endohydrolysis of (1-&gt;3)- or (1-&gt;4)-linkages in beta-D-glucans when the glucose residue whose reducing group is involved in the linkage to be hydrolyzed is itself substituted at C-3.</text>
        <dbReference type="EC" id="3.2.1.6"/>
    </reaction>
</comment>
<dbReference type="SUPFAM" id="SSF49899">
    <property type="entry name" value="Concanavalin A-like lectins/glucanases"/>
    <property type="match status" value="1"/>
</dbReference>
<feature type="signal peptide" evidence="7">
    <location>
        <begin position="1"/>
        <end position="19"/>
    </location>
</feature>
<reference evidence="9 10" key="1">
    <citation type="submission" date="2018-02" db="EMBL/GenBank/DDBJ databases">
        <title>Fusarium culmorum secondary metabolites in fungal-bacterial-plant interactions.</title>
        <authorList>
            <person name="Schmidt R."/>
        </authorList>
    </citation>
    <scope>NUCLEOTIDE SEQUENCE [LARGE SCALE GENOMIC DNA]</scope>
    <source>
        <strain evidence="9 10">PV</strain>
    </source>
</reference>
<evidence type="ECO:0000256" key="5">
    <source>
        <dbReference type="ARBA" id="ARBA00023295"/>
    </source>
</evidence>
<evidence type="ECO:0000256" key="6">
    <source>
        <dbReference type="SAM" id="MobiDB-lite"/>
    </source>
</evidence>
<dbReference type="InterPro" id="IPR000757">
    <property type="entry name" value="Beta-glucanase-like"/>
</dbReference>
<sequence>MHTSILTLGLVAFLRGAAASKNSSRSGYSITHTYDSTNFFEAFEFFNEKDPTNGFVEYIDADSANGEGLAGFVDGQVYMGVDYKTKNPSKGRKSVRVTSHDSFTHGLFIADIAHMPGSIPGVWPAFWMFSSGGTWPDDGEIDVLEGVSTQTENKITLHTGPGCTITNDGSDQSTTLVNDNCNAGGASEGCGQCTADNQNYGDGFNDIGGGVYATEWTSDHIAVWFFHRGRIPQDIQSGNPNPASWGAPTAKFNGGQGCNIDDHFRNNNIVFDTTFCGDWAGSPDVWNKNPETASLGECNDYVANNPSAFKNAYWLVNSIKVYSQGESNGGNSGGNGGNSGEGNTGEGNSGSGNSGNGNSGNNNSGNGNSGNGNTGDNNSGNNNSGDGNSGNGNSGNGQSGNGDAYNNGGSNGGSNGDGQTYSPPENQQSQNGGNVWYVPTGDKQQNNQNGDGSSSGSSSGGEQSQSYDNGQYHGPGAYSKSRVHSHGGSHRGSTSWDGKGWRVSSRRSMPKRHLA</sequence>
<proteinExistence type="inferred from homology"/>
<dbReference type="GO" id="GO:0009251">
    <property type="term" value="P:glucan catabolic process"/>
    <property type="evidence" value="ECO:0007669"/>
    <property type="project" value="TreeGrafter"/>
</dbReference>
<dbReference type="OMA" id="FKNAYWL"/>
<dbReference type="PANTHER" id="PTHR10963:SF24">
    <property type="entry name" value="GLYCOSIDASE C21B10.07-RELATED"/>
    <property type="match status" value="1"/>
</dbReference>
<feature type="compositionally biased region" description="Polar residues" evidence="6">
    <location>
        <begin position="419"/>
        <end position="433"/>
    </location>
</feature>
<evidence type="ECO:0000256" key="4">
    <source>
        <dbReference type="ARBA" id="ARBA00022801"/>
    </source>
</evidence>
<organism evidence="9 10">
    <name type="scientific">Fusarium culmorum</name>
    <dbReference type="NCBI Taxonomy" id="5516"/>
    <lineage>
        <taxon>Eukaryota</taxon>
        <taxon>Fungi</taxon>
        <taxon>Dikarya</taxon>
        <taxon>Ascomycota</taxon>
        <taxon>Pezizomycotina</taxon>
        <taxon>Sordariomycetes</taxon>
        <taxon>Hypocreomycetidae</taxon>
        <taxon>Hypocreales</taxon>
        <taxon>Nectriaceae</taxon>
        <taxon>Fusarium</taxon>
    </lineage>
</organism>
<dbReference type="CDD" id="cd02181">
    <property type="entry name" value="GH16_fungal_Lam16A_glucanase"/>
    <property type="match status" value="1"/>
</dbReference>
<feature type="compositionally biased region" description="Gly residues" evidence="6">
    <location>
        <begin position="387"/>
        <end position="400"/>
    </location>
</feature>
<dbReference type="PANTHER" id="PTHR10963">
    <property type="entry name" value="GLYCOSYL HYDROLASE-RELATED"/>
    <property type="match status" value="1"/>
</dbReference>
<feature type="compositionally biased region" description="Gly residues" evidence="6">
    <location>
        <begin position="327"/>
        <end position="358"/>
    </location>
</feature>
<dbReference type="InterPro" id="IPR013320">
    <property type="entry name" value="ConA-like_dom_sf"/>
</dbReference>
<feature type="compositionally biased region" description="Basic residues" evidence="6">
    <location>
        <begin position="504"/>
        <end position="515"/>
    </location>
</feature>
<evidence type="ECO:0000256" key="1">
    <source>
        <dbReference type="ARBA" id="ARBA00000124"/>
    </source>
</evidence>
<feature type="region of interest" description="Disordered" evidence="6">
    <location>
        <begin position="327"/>
        <end position="515"/>
    </location>
</feature>
<dbReference type="Gene3D" id="2.60.120.200">
    <property type="match status" value="1"/>
</dbReference>
<dbReference type="InterPro" id="IPR050546">
    <property type="entry name" value="Glycosyl_Hydrlase_16"/>
</dbReference>
<dbReference type="Proteomes" id="UP000241587">
    <property type="component" value="Unassembled WGS sequence"/>
</dbReference>
<keyword evidence="10" id="KW-1185">Reference proteome</keyword>
<feature type="domain" description="GH16" evidence="8">
    <location>
        <begin position="23"/>
        <end position="288"/>
    </location>
</feature>
<name>A0A2T4H3T4_FUSCU</name>
<evidence type="ECO:0000259" key="8">
    <source>
        <dbReference type="PROSITE" id="PS51762"/>
    </source>
</evidence>
<evidence type="ECO:0000256" key="7">
    <source>
        <dbReference type="SAM" id="SignalP"/>
    </source>
</evidence>
<feature type="compositionally biased region" description="Low complexity" evidence="6">
    <location>
        <begin position="444"/>
        <end position="466"/>
    </location>
</feature>
<dbReference type="EMBL" id="PVEM01000003">
    <property type="protein sequence ID" value="PTD10427.1"/>
    <property type="molecule type" value="Genomic_DNA"/>
</dbReference>
<evidence type="ECO:0000256" key="2">
    <source>
        <dbReference type="ARBA" id="ARBA00006865"/>
    </source>
</evidence>
<protein>
    <recommendedName>
        <fullName evidence="3">endo-1,3(4)-beta-glucanase</fullName>
        <ecNumber evidence="3">3.2.1.6</ecNumber>
    </recommendedName>
</protein>
<comment type="similarity">
    <text evidence="2">Belongs to the glycosyl hydrolase 16 family.</text>
</comment>
<feature type="compositionally biased region" description="Low complexity" evidence="6">
    <location>
        <begin position="374"/>
        <end position="386"/>
    </location>
</feature>
<evidence type="ECO:0000313" key="10">
    <source>
        <dbReference type="Proteomes" id="UP000241587"/>
    </source>
</evidence>
<keyword evidence="7" id="KW-0732">Signal</keyword>
<keyword evidence="4" id="KW-0378">Hydrolase</keyword>
<dbReference type="EC" id="3.2.1.6" evidence="3"/>
<comment type="caution">
    <text evidence="9">The sequence shown here is derived from an EMBL/GenBank/DDBJ whole genome shotgun (WGS) entry which is preliminary data.</text>
</comment>
<dbReference type="AlphaFoldDB" id="A0A2T4H3T4"/>
<evidence type="ECO:0000313" key="9">
    <source>
        <dbReference type="EMBL" id="PTD10427.1"/>
    </source>
</evidence>
<feature type="chain" id="PRO_5015514070" description="endo-1,3(4)-beta-glucanase" evidence="7">
    <location>
        <begin position="20"/>
        <end position="515"/>
    </location>
</feature>